<organism evidence="1">
    <name type="scientific">marine sediment metagenome</name>
    <dbReference type="NCBI Taxonomy" id="412755"/>
    <lineage>
        <taxon>unclassified sequences</taxon>
        <taxon>metagenomes</taxon>
        <taxon>ecological metagenomes</taxon>
    </lineage>
</organism>
<evidence type="ECO:0008006" key="2">
    <source>
        <dbReference type="Google" id="ProtNLM"/>
    </source>
</evidence>
<evidence type="ECO:0000313" key="1">
    <source>
        <dbReference type="EMBL" id="KKK72732.1"/>
    </source>
</evidence>
<dbReference type="EMBL" id="LAZR01057111">
    <property type="protein sequence ID" value="KKK72732.1"/>
    <property type="molecule type" value="Genomic_DNA"/>
</dbReference>
<protein>
    <recommendedName>
        <fullName evidence="2">Zinc-ribbon domain-containing protein</fullName>
    </recommendedName>
</protein>
<sequence>LHSDQIFLSDYRICENFRVWLYSNKIFTKKIIKKYIIKKKKKEKIITKKITTPEKIILEALEIKEDSIRFYRKSYNDPTCPYTNEPWFWINKVKGEIWIKYETILNKIKNVCPQYQEYFYRAELNRLCDRKFSHICESCGSKNEKCAIYCSICGKKINN</sequence>
<accession>A0A0F8XUD2</accession>
<name>A0A0F8XUD2_9ZZZZ</name>
<comment type="caution">
    <text evidence="1">The sequence shown here is derived from an EMBL/GenBank/DDBJ whole genome shotgun (WGS) entry which is preliminary data.</text>
</comment>
<reference evidence="1" key="1">
    <citation type="journal article" date="2015" name="Nature">
        <title>Complex archaea that bridge the gap between prokaryotes and eukaryotes.</title>
        <authorList>
            <person name="Spang A."/>
            <person name="Saw J.H."/>
            <person name="Jorgensen S.L."/>
            <person name="Zaremba-Niedzwiedzka K."/>
            <person name="Martijn J."/>
            <person name="Lind A.E."/>
            <person name="van Eijk R."/>
            <person name="Schleper C."/>
            <person name="Guy L."/>
            <person name="Ettema T.J."/>
        </authorList>
    </citation>
    <scope>NUCLEOTIDE SEQUENCE</scope>
</reference>
<proteinExistence type="predicted"/>
<dbReference type="AlphaFoldDB" id="A0A0F8XUD2"/>
<gene>
    <name evidence="1" type="ORF">LCGC14_2900950</name>
</gene>
<feature type="non-terminal residue" evidence="1">
    <location>
        <position position="1"/>
    </location>
</feature>